<evidence type="ECO:0000256" key="2">
    <source>
        <dbReference type="ARBA" id="ARBA00022448"/>
    </source>
</evidence>
<feature type="transmembrane region" description="Helical" evidence="6">
    <location>
        <begin position="344"/>
        <end position="364"/>
    </location>
</feature>
<keyword evidence="9" id="KW-1185">Reference proteome</keyword>
<feature type="transmembrane region" description="Helical" evidence="6">
    <location>
        <begin position="405"/>
        <end position="425"/>
    </location>
</feature>
<evidence type="ECO:0000256" key="6">
    <source>
        <dbReference type="SAM" id="Phobius"/>
    </source>
</evidence>
<dbReference type="Proteomes" id="UP000245699">
    <property type="component" value="Unassembled WGS sequence"/>
</dbReference>
<dbReference type="EMBL" id="MBFT01000205">
    <property type="protein sequence ID" value="PVU95114.1"/>
    <property type="molecule type" value="Genomic_DNA"/>
</dbReference>
<feature type="transmembrane region" description="Helical" evidence="6">
    <location>
        <begin position="120"/>
        <end position="139"/>
    </location>
</feature>
<feature type="transmembrane region" description="Helical" evidence="6">
    <location>
        <begin position="437"/>
        <end position="458"/>
    </location>
</feature>
<dbReference type="InterPro" id="IPR020846">
    <property type="entry name" value="MFS_dom"/>
</dbReference>
<keyword evidence="5 6" id="KW-0472">Membrane</keyword>
<evidence type="ECO:0000259" key="7">
    <source>
        <dbReference type="PROSITE" id="PS50850"/>
    </source>
</evidence>
<accession>A0A2T9YS77</accession>
<feature type="transmembrane region" description="Helical" evidence="6">
    <location>
        <begin position="52"/>
        <end position="72"/>
    </location>
</feature>
<evidence type="ECO:0000256" key="3">
    <source>
        <dbReference type="ARBA" id="ARBA00022692"/>
    </source>
</evidence>
<evidence type="ECO:0000256" key="5">
    <source>
        <dbReference type="ARBA" id="ARBA00023136"/>
    </source>
</evidence>
<feature type="transmembrane region" description="Helical" evidence="6">
    <location>
        <begin position="92"/>
        <end position="113"/>
    </location>
</feature>
<dbReference type="SUPFAM" id="SSF103473">
    <property type="entry name" value="MFS general substrate transporter"/>
    <property type="match status" value="1"/>
</dbReference>
<feature type="transmembrane region" description="Helical" evidence="6">
    <location>
        <begin position="282"/>
        <end position="302"/>
    </location>
</feature>
<feature type="transmembrane region" description="Helical" evidence="6">
    <location>
        <begin position="370"/>
        <end position="393"/>
    </location>
</feature>
<feature type="transmembrane region" description="Helical" evidence="6">
    <location>
        <begin position="181"/>
        <end position="202"/>
    </location>
</feature>
<organism evidence="8 9">
    <name type="scientific">Furculomyces boomerangus</name>
    <dbReference type="NCBI Taxonomy" id="61424"/>
    <lineage>
        <taxon>Eukaryota</taxon>
        <taxon>Fungi</taxon>
        <taxon>Fungi incertae sedis</taxon>
        <taxon>Zoopagomycota</taxon>
        <taxon>Kickxellomycotina</taxon>
        <taxon>Harpellomycetes</taxon>
        <taxon>Harpellales</taxon>
        <taxon>Harpellaceae</taxon>
        <taxon>Furculomyces</taxon>
    </lineage>
</organism>
<keyword evidence="4 6" id="KW-1133">Transmembrane helix</keyword>
<protein>
    <recommendedName>
        <fullName evidence="7">Major facilitator superfamily (MFS) profile domain-containing protein</fullName>
    </recommendedName>
</protein>
<feature type="transmembrane region" description="Helical" evidence="6">
    <location>
        <begin position="214"/>
        <end position="234"/>
    </location>
</feature>
<evidence type="ECO:0000313" key="9">
    <source>
        <dbReference type="Proteomes" id="UP000245699"/>
    </source>
</evidence>
<name>A0A2T9YS77_9FUNG</name>
<dbReference type="PANTHER" id="PTHR43791:SF36">
    <property type="entry name" value="TRANSPORTER, PUTATIVE (AFU_ORTHOLOGUE AFUA_6G08340)-RELATED"/>
    <property type="match status" value="1"/>
</dbReference>
<dbReference type="PROSITE" id="PS50850">
    <property type="entry name" value="MFS"/>
    <property type="match status" value="1"/>
</dbReference>
<comment type="caution">
    <text evidence="8">The sequence shown here is derived from an EMBL/GenBank/DDBJ whole genome shotgun (WGS) entry which is preliminary data.</text>
</comment>
<feature type="transmembrane region" description="Helical" evidence="6">
    <location>
        <begin position="322"/>
        <end position="339"/>
    </location>
</feature>
<evidence type="ECO:0000256" key="1">
    <source>
        <dbReference type="ARBA" id="ARBA00004141"/>
    </source>
</evidence>
<evidence type="ECO:0000256" key="4">
    <source>
        <dbReference type="ARBA" id="ARBA00022989"/>
    </source>
</evidence>
<comment type="subcellular location">
    <subcellularLocation>
        <location evidence="1">Membrane</location>
        <topology evidence="1">Multi-pass membrane protein</topology>
    </subcellularLocation>
</comment>
<dbReference type="InterPro" id="IPR036259">
    <property type="entry name" value="MFS_trans_sf"/>
</dbReference>
<dbReference type="Pfam" id="PF07690">
    <property type="entry name" value="MFS_1"/>
    <property type="match status" value="1"/>
</dbReference>
<dbReference type="GO" id="GO:0022857">
    <property type="term" value="F:transmembrane transporter activity"/>
    <property type="evidence" value="ECO:0007669"/>
    <property type="project" value="InterPro"/>
</dbReference>
<feature type="domain" description="Major facilitator superfamily (MFS) profile" evidence="7">
    <location>
        <begin position="54"/>
        <end position="459"/>
    </location>
</feature>
<dbReference type="InterPro" id="IPR011701">
    <property type="entry name" value="MFS"/>
</dbReference>
<keyword evidence="3 6" id="KW-0812">Transmembrane</keyword>
<feature type="transmembrane region" description="Helical" evidence="6">
    <location>
        <begin position="145"/>
        <end position="169"/>
    </location>
</feature>
<dbReference type="GO" id="GO:0016020">
    <property type="term" value="C:membrane"/>
    <property type="evidence" value="ECO:0007669"/>
    <property type="project" value="UniProtKB-SubCell"/>
</dbReference>
<dbReference type="OrthoDB" id="3639251at2759"/>
<dbReference type="Gene3D" id="1.20.1250.20">
    <property type="entry name" value="MFS general substrate transporter like domains"/>
    <property type="match status" value="1"/>
</dbReference>
<dbReference type="PANTHER" id="PTHR43791">
    <property type="entry name" value="PERMEASE-RELATED"/>
    <property type="match status" value="1"/>
</dbReference>
<proteinExistence type="predicted"/>
<gene>
    <name evidence="8" type="ORF">BB559_002836</name>
</gene>
<evidence type="ECO:0000313" key="8">
    <source>
        <dbReference type="EMBL" id="PVU95114.1"/>
    </source>
</evidence>
<dbReference type="AlphaFoldDB" id="A0A2T9YS77"/>
<reference evidence="8 9" key="1">
    <citation type="journal article" date="2018" name="MBio">
        <title>Comparative Genomics Reveals the Core Gene Toolbox for the Fungus-Insect Symbiosis.</title>
        <authorList>
            <person name="Wang Y."/>
            <person name="Stata M."/>
            <person name="Wang W."/>
            <person name="Stajich J.E."/>
            <person name="White M.M."/>
            <person name="Moncalvo J.M."/>
        </authorList>
    </citation>
    <scope>NUCLEOTIDE SEQUENCE [LARGE SCALE GENOMIC DNA]</scope>
    <source>
        <strain evidence="8 9">AUS-77-4</strain>
    </source>
</reference>
<sequence>MAAPKEKNNNLAYNEVDLTKEAIKDKDLVYTEVELTEYEETVRKKYIRKVDFRILPIIYLLYFASALDRGNISAAYVSDLLDYLKVSDIQQANMTTLFTVFYIVFQAPANMLLKNMRPSLWFGSIAIMWSIFAMLQAIAKTATILIIFRCGMGLFEAGLTPGIVAYMPYWYTKSEIGQRTALFTSALFFSFIVGTPVASAIISHQIGKFARYKALFLIEGGITFVVGLLLYILVQDYPDKAKFFTPEEKELAVRRISASQGLASQSKTSVKQTIAALADWKIYVYSIIFFANNNLVVVAGYFGPSIFTSMGYNSTQSVNMGLLPGAAGFVGTIIAFFTVKKYPLFLQIIANVVLSAVGTAMFGFGNSNVLRLSGLLISSIFNNTNFPLIVVWVSVNCGSVPKRMVSMAILFTISGAAGIVTPYFFTRSYAPKYTSGFIFATALMVLSVVLCLVMKIYFDRVNKHRLANPTDVSHMSTKEQQDLNDNHPNFIYTC</sequence>
<keyword evidence="2" id="KW-0813">Transport</keyword>